<evidence type="ECO:0000313" key="2">
    <source>
        <dbReference type="EMBL" id="CUS05249.2"/>
    </source>
</evidence>
<dbReference type="Proteomes" id="UP000215027">
    <property type="component" value="Chromosome I"/>
</dbReference>
<dbReference type="KEGG" id="pbf:CFX0092_A3371"/>
<organism evidence="2 3">
    <name type="scientific">Candidatus Promineifilum breve</name>
    <dbReference type="NCBI Taxonomy" id="1806508"/>
    <lineage>
        <taxon>Bacteria</taxon>
        <taxon>Bacillati</taxon>
        <taxon>Chloroflexota</taxon>
        <taxon>Ardenticatenia</taxon>
        <taxon>Candidatus Promineifilales</taxon>
        <taxon>Candidatus Promineifilaceae</taxon>
        <taxon>Candidatus Promineifilum</taxon>
    </lineage>
</organism>
<dbReference type="Pfam" id="PF14446">
    <property type="entry name" value="Prok-RING_1"/>
    <property type="match status" value="1"/>
</dbReference>
<dbReference type="InterPro" id="IPR039522">
    <property type="entry name" value="RING_finger_1_prok"/>
</dbReference>
<dbReference type="EMBL" id="LN890655">
    <property type="protein sequence ID" value="CUS05249.2"/>
    <property type="molecule type" value="Genomic_DNA"/>
</dbReference>
<protein>
    <recommendedName>
        <fullName evidence="4">Phorbol-ester/DAG-type domain-containing protein</fullName>
    </recommendedName>
</protein>
<gene>
    <name evidence="2" type="ORF">CFX0092_A3371</name>
</gene>
<evidence type="ECO:0008006" key="4">
    <source>
        <dbReference type="Google" id="ProtNLM"/>
    </source>
</evidence>
<feature type="region of interest" description="Disordered" evidence="1">
    <location>
        <begin position="126"/>
        <end position="149"/>
    </location>
</feature>
<name>A0A160T6R1_9CHLR</name>
<feature type="compositionally biased region" description="Low complexity" evidence="1">
    <location>
        <begin position="128"/>
        <end position="140"/>
    </location>
</feature>
<reference evidence="2" key="1">
    <citation type="submission" date="2016-01" db="EMBL/GenBank/DDBJ databases">
        <authorList>
            <person name="Mcilroy J.S."/>
            <person name="Karst M S."/>
            <person name="Albertsen M."/>
        </authorList>
    </citation>
    <scope>NUCLEOTIDE SEQUENCE</scope>
    <source>
        <strain evidence="2">Cfx-K</strain>
    </source>
</reference>
<evidence type="ECO:0000256" key="1">
    <source>
        <dbReference type="SAM" id="MobiDB-lite"/>
    </source>
</evidence>
<accession>A0A160T6R1</accession>
<evidence type="ECO:0000313" key="3">
    <source>
        <dbReference type="Proteomes" id="UP000215027"/>
    </source>
</evidence>
<keyword evidence="3" id="KW-1185">Reference proteome</keyword>
<proteinExistence type="predicted"/>
<sequence>MLYNQSLEARPGTSTGEDIARHNGRVGAFDFRPMDAQEQPSIRITASDITEANQLSLSCPICGNAVEEHTDGAALVPVICDKCDTLYHKACWDRSGGKCAVLGCGSDKFHVHGQDTRPVLKVRYTDLPAPSANGGPSPSAQNRRLKEEQRRQVRNMTLFERFWRWLLDQIKINP</sequence>
<dbReference type="AlphaFoldDB" id="A0A160T6R1"/>